<sequence length="198" mass="20570">MAAREVHMIVIGGSSGAIDALRAILPALPTGYPLPLAVLLHLPPTQPSHLVEVFRAQARLPVCEPDDKEPIMPGTIYVAPPNYHLLVERRGSFALSVDLPVLFSRPSIDVLFESAAAAYGPHLAGVLLSGANEDGARGLECIARAGGLTFVESPATAAVRTMPAAALQRTAVAHSAPAADLGKLLARLAATPRPVEAS</sequence>
<feature type="active site" evidence="4">
    <location>
        <position position="41"/>
    </location>
</feature>
<protein>
    <recommendedName>
        <fullName evidence="2">protein-glutamate methylesterase</fullName>
        <ecNumber evidence="2">3.1.1.61</ecNumber>
    </recommendedName>
</protein>
<proteinExistence type="predicted"/>
<evidence type="ECO:0000256" key="2">
    <source>
        <dbReference type="ARBA" id="ARBA00039140"/>
    </source>
</evidence>
<dbReference type="PANTHER" id="PTHR42872:SF6">
    <property type="entry name" value="PROTEIN-GLUTAMATE METHYLESTERASE_PROTEIN-GLUTAMINE GLUTAMINASE"/>
    <property type="match status" value="1"/>
</dbReference>
<feature type="active site" evidence="4">
    <location>
        <position position="134"/>
    </location>
</feature>
<dbReference type="EMBL" id="JAQNDL010000004">
    <property type="protein sequence ID" value="MDC0722810.1"/>
    <property type="molecule type" value="Genomic_DNA"/>
</dbReference>
<keyword evidence="1 4" id="KW-0378">Hydrolase</keyword>
<dbReference type="SUPFAM" id="SSF52738">
    <property type="entry name" value="Methylesterase CheB, C-terminal domain"/>
    <property type="match status" value="1"/>
</dbReference>
<feature type="active site" evidence="4">
    <location>
        <position position="14"/>
    </location>
</feature>
<evidence type="ECO:0000256" key="3">
    <source>
        <dbReference type="ARBA" id="ARBA00048267"/>
    </source>
</evidence>
<reference evidence="6 7" key="1">
    <citation type="submission" date="2022-11" db="EMBL/GenBank/DDBJ databases">
        <title>Minimal conservation of predation-associated metabolite biosynthetic gene clusters underscores biosynthetic potential of Myxococcota including descriptions for ten novel species: Archangium lansinium sp. nov., Myxococcus landrumus sp. nov., Nannocystis bai.</title>
        <authorList>
            <person name="Ahearne A."/>
            <person name="Stevens C."/>
            <person name="Dowd S."/>
        </authorList>
    </citation>
    <scope>NUCLEOTIDE SEQUENCE [LARGE SCALE GENOMIC DNA]</scope>
    <source>
        <strain evidence="6 7">BB15-2</strain>
    </source>
</reference>
<evidence type="ECO:0000259" key="5">
    <source>
        <dbReference type="PROSITE" id="PS50122"/>
    </source>
</evidence>
<dbReference type="PANTHER" id="PTHR42872">
    <property type="entry name" value="PROTEIN-GLUTAMATE METHYLESTERASE/PROTEIN-GLUTAMINE GLUTAMINASE"/>
    <property type="match status" value="1"/>
</dbReference>
<dbReference type="Pfam" id="PF01339">
    <property type="entry name" value="CheB_methylest"/>
    <property type="match status" value="1"/>
</dbReference>
<evidence type="ECO:0000256" key="4">
    <source>
        <dbReference type="PROSITE-ProRule" id="PRU00050"/>
    </source>
</evidence>
<keyword evidence="7" id="KW-1185">Reference proteome</keyword>
<gene>
    <name evidence="6" type="ORF">POL25_38325</name>
</gene>
<name>A0ABT5EBN7_9BACT</name>
<dbReference type="CDD" id="cd16433">
    <property type="entry name" value="CheB"/>
    <property type="match status" value="1"/>
</dbReference>
<keyword evidence="4" id="KW-0145">Chemotaxis</keyword>
<feature type="domain" description="CheB-type methylesterase" evidence="5">
    <location>
        <begin position="2"/>
        <end position="185"/>
    </location>
</feature>
<evidence type="ECO:0000313" key="6">
    <source>
        <dbReference type="EMBL" id="MDC0722810.1"/>
    </source>
</evidence>
<dbReference type="InterPro" id="IPR035909">
    <property type="entry name" value="CheB_C"/>
</dbReference>
<organism evidence="6 7">
    <name type="scientific">Nannocystis bainbridge</name>
    <dbReference type="NCBI Taxonomy" id="2995303"/>
    <lineage>
        <taxon>Bacteria</taxon>
        <taxon>Pseudomonadati</taxon>
        <taxon>Myxococcota</taxon>
        <taxon>Polyangia</taxon>
        <taxon>Nannocystales</taxon>
        <taxon>Nannocystaceae</taxon>
        <taxon>Nannocystis</taxon>
    </lineage>
</organism>
<dbReference type="PROSITE" id="PS50122">
    <property type="entry name" value="CHEB"/>
    <property type="match status" value="1"/>
</dbReference>
<comment type="caution">
    <text evidence="6">The sequence shown here is derived from an EMBL/GenBank/DDBJ whole genome shotgun (WGS) entry which is preliminary data.</text>
</comment>
<dbReference type="EC" id="3.1.1.61" evidence="2"/>
<dbReference type="RefSeq" id="WP_272091348.1">
    <property type="nucleotide sequence ID" value="NZ_JAQNDL010000004.1"/>
</dbReference>
<evidence type="ECO:0000313" key="7">
    <source>
        <dbReference type="Proteomes" id="UP001221686"/>
    </source>
</evidence>
<dbReference type="InterPro" id="IPR000673">
    <property type="entry name" value="Sig_transdc_resp-reg_Me-estase"/>
</dbReference>
<dbReference type="Proteomes" id="UP001221686">
    <property type="component" value="Unassembled WGS sequence"/>
</dbReference>
<evidence type="ECO:0000256" key="1">
    <source>
        <dbReference type="ARBA" id="ARBA00022801"/>
    </source>
</evidence>
<comment type="catalytic activity">
    <reaction evidence="3">
        <text>[protein]-L-glutamate 5-O-methyl ester + H2O = L-glutamyl-[protein] + methanol + H(+)</text>
        <dbReference type="Rhea" id="RHEA:23236"/>
        <dbReference type="Rhea" id="RHEA-COMP:10208"/>
        <dbReference type="Rhea" id="RHEA-COMP:10311"/>
        <dbReference type="ChEBI" id="CHEBI:15377"/>
        <dbReference type="ChEBI" id="CHEBI:15378"/>
        <dbReference type="ChEBI" id="CHEBI:17790"/>
        <dbReference type="ChEBI" id="CHEBI:29973"/>
        <dbReference type="ChEBI" id="CHEBI:82795"/>
        <dbReference type="EC" id="3.1.1.61"/>
    </reaction>
</comment>
<dbReference type="Gene3D" id="3.40.50.180">
    <property type="entry name" value="Methylesterase CheB, C-terminal domain"/>
    <property type="match status" value="1"/>
</dbReference>
<accession>A0ABT5EBN7</accession>